<gene>
    <name evidence="1" type="ORF">BDY19DRAFT_1008582</name>
</gene>
<dbReference type="Proteomes" id="UP001055072">
    <property type="component" value="Unassembled WGS sequence"/>
</dbReference>
<reference evidence="1" key="1">
    <citation type="journal article" date="2021" name="Environ. Microbiol.">
        <title>Gene family expansions and transcriptome signatures uncover fungal adaptations to wood decay.</title>
        <authorList>
            <person name="Hage H."/>
            <person name="Miyauchi S."/>
            <person name="Viragh M."/>
            <person name="Drula E."/>
            <person name="Min B."/>
            <person name="Chaduli D."/>
            <person name="Navarro D."/>
            <person name="Favel A."/>
            <person name="Norest M."/>
            <person name="Lesage-Meessen L."/>
            <person name="Balint B."/>
            <person name="Merenyi Z."/>
            <person name="de Eugenio L."/>
            <person name="Morin E."/>
            <person name="Martinez A.T."/>
            <person name="Baldrian P."/>
            <person name="Stursova M."/>
            <person name="Martinez M.J."/>
            <person name="Novotny C."/>
            <person name="Magnuson J.K."/>
            <person name="Spatafora J.W."/>
            <person name="Maurice S."/>
            <person name="Pangilinan J."/>
            <person name="Andreopoulos W."/>
            <person name="LaButti K."/>
            <person name="Hundley H."/>
            <person name="Na H."/>
            <person name="Kuo A."/>
            <person name="Barry K."/>
            <person name="Lipzen A."/>
            <person name="Henrissat B."/>
            <person name="Riley R."/>
            <person name="Ahrendt S."/>
            <person name="Nagy L.G."/>
            <person name="Grigoriev I.V."/>
            <person name="Martin F."/>
            <person name="Rosso M.N."/>
        </authorList>
    </citation>
    <scope>NUCLEOTIDE SEQUENCE</scope>
    <source>
        <strain evidence="1">CBS 384.51</strain>
    </source>
</reference>
<organism evidence="1 2">
    <name type="scientific">Irpex rosettiformis</name>
    <dbReference type="NCBI Taxonomy" id="378272"/>
    <lineage>
        <taxon>Eukaryota</taxon>
        <taxon>Fungi</taxon>
        <taxon>Dikarya</taxon>
        <taxon>Basidiomycota</taxon>
        <taxon>Agaricomycotina</taxon>
        <taxon>Agaricomycetes</taxon>
        <taxon>Polyporales</taxon>
        <taxon>Irpicaceae</taxon>
        <taxon>Irpex</taxon>
    </lineage>
</organism>
<dbReference type="EMBL" id="MU274914">
    <property type="protein sequence ID" value="KAI0088307.1"/>
    <property type="molecule type" value="Genomic_DNA"/>
</dbReference>
<evidence type="ECO:0000313" key="1">
    <source>
        <dbReference type="EMBL" id="KAI0088307.1"/>
    </source>
</evidence>
<protein>
    <submittedName>
        <fullName evidence="1">Uncharacterized protein</fullName>
    </submittedName>
</protein>
<comment type="caution">
    <text evidence="1">The sequence shown here is derived from an EMBL/GenBank/DDBJ whole genome shotgun (WGS) entry which is preliminary data.</text>
</comment>
<proteinExistence type="predicted"/>
<keyword evidence="2" id="KW-1185">Reference proteome</keyword>
<accession>A0ACB8U1S0</accession>
<sequence length="339" mass="37968">MTFRATSLPVELLQKILTLAIELHPCPSQILCVNSTFCDIGSYILYTRLNFNTIRQLSQFAWHKEGVIPYQPRELRISLAGEAAAYNVFLYLGGVLRKCLADRTCSGNFISTTTATAVVNNTHEETSLSSLPLDMLSLRLNSHVNNPNLHDIYEALILANPRQFSWLGPDPSHHFSTAIVPTATHHLFRAISTWAFVETVTLTNIAFPSPSEPHDDRQSPIDNDPLLPLLPRLRCLYLGQATFLSPSTIAMIACQDLDRPHDRSSSCLEEIRLVDAYQESIWSKRLRRTDIEKAALALPLSKIYGADVVLDRIRGLVRCEAMNERIMGGDRSEGLVVLE</sequence>
<name>A0ACB8U1S0_9APHY</name>
<evidence type="ECO:0000313" key="2">
    <source>
        <dbReference type="Proteomes" id="UP001055072"/>
    </source>
</evidence>